<dbReference type="GO" id="GO:0016787">
    <property type="term" value="F:hydrolase activity"/>
    <property type="evidence" value="ECO:0007669"/>
    <property type="project" value="InterPro"/>
</dbReference>
<dbReference type="Gene3D" id="3.60.21.10">
    <property type="match status" value="1"/>
</dbReference>
<dbReference type="InterPro" id="IPR029052">
    <property type="entry name" value="Metallo-depent_PP-like"/>
</dbReference>
<evidence type="ECO:0000313" key="3">
    <source>
        <dbReference type="Proteomes" id="UP000758155"/>
    </source>
</evidence>
<name>A0A9P4WTH4_9PLEO</name>
<keyword evidence="3" id="KW-1185">Reference proteome</keyword>
<dbReference type="EMBL" id="SWKV01000021">
    <property type="protein sequence ID" value="KAF3041346.1"/>
    <property type="molecule type" value="Genomic_DNA"/>
</dbReference>
<dbReference type="InterPro" id="IPR004843">
    <property type="entry name" value="Calcineurin-like_PHP"/>
</dbReference>
<comment type="caution">
    <text evidence="2">The sequence shown here is derived from an EMBL/GenBank/DDBJ whole genome shotgun (WGS) entry which is preliminary data.</text>
</comment>
<dbReference type="AlphaFoldDB" id="A0A9P4WTH4"/>
<dbReference type="PANTHER" id="PTHR37844">
    <property type="entry name" value="SER/THR PROTEIN PHOSPHATASE SUPERFAMILY (AFU_ORTHOLOGUE AFUA_1G14840)"/>
    <property type="match status" value="1"/>
</dbReference>
<gene>
    <name evidence="2" type="ORF">E8E12_007709</name>
</gene>
<organism evidence="2 3">
    <name type="scientific">Didymella heteroderae</name>
    <dbReference type="NCBI Taxonomy" id="1769908"/>
    <lineage>
        <taxon>Eukaryota</taxon>
        <taxon>Fungi</taxon>
        <taxon>Dikarya</taxon>
        <taxon>Ascomycota</taxon>
        <taxon>Pezizomycotina</taxon>
        <taxon>Dothideomycetes</taxon>
        <taxon>Pleosporomycetidae</taxon>
        <taxon>Pleosporales</taxon>
        <taxon>Pleosporineae</taxon>
        <taxon>Didymellaceae</taxon>
        <taxon>Didymella</taxon>
    </lineage>
</organism>
<accession>A0A9P4WTH4</accession>
<proteinExistence type="predicted"/>
<dbReference type="Proteomes" id="UP000758155">
    <property type="component" value="Unassembled WGS sequence"/>
</dbReference>
<evidence type="ECO:0000313" key="2">
    <source>
        <dbReference type="EMBL" id="KAF3041346.1"/>
    </source>
</evidence>
<dbReference type="SUPFAM" id="SSF56300">
    <property type="entry name" value="Metallo-dependent phosphatases"/>
    <property type="match status" value="1"/>
</dbReference>
<dbReference type="Pfam" id="PF00149">
    <property type="entry name" value="Metallophos"/>
    <property type="match status" value="1"/>
</dbReference>
<reference evidence="2" key="1">
    <citation type="submission" date="2019-04" db="EMBL/GenBank/DDBJ databases">
        <title>Sequencing of skin fungus with MAO and IRED activity.</title>
        <authorList>
            <person name="Marsaioli A.J."/>
            <person name="Bonatto J.M.C."/>
            <person name="Reis Junior O."/>
        </authorList>
    </citation>
    <scope>NUCLEOTIDE SEQUENCE</scope>
    <source>
        <strain evidence="2">28M1</strain>
    </source>
</reference>
<protein>
    <recommendedName>
        <fullName evidence="1">Calcineurin-like phosphoesterase domain-containing protein</fullName>
    </recommendedName>
</protein>
<dbReference type="PANTHER" id="PTHR37844:SF2">
    <property type="entry name" value="SER_THR PROTEIN PHOSPHATASE SUPERFAMILY (AFU_ORTHOLOGUE AFUA_1G14840)"/>
    <property type="match status" value="1"/>
</dbReference>
<evidence type="ECO:0000259" key="1">
    <source>
        <dbReference type="Pfam" id="PF00149"/>
    </source>
</evidence>
<dbReference type="OrthoDB" id="550558at2759"/>
<feature type="domain" description="Calcineurin-like phosphoesterase" evidence="1">
    <location>
        <begin position="11"/>
        <end position="116"/>
    </location>
</feature>
<sequence length="197" mass="22345">MITNFVMASPRFQIISDLHLETPLSSQAYSHFSSPIDFPLEADHLFLLGDIGMISHTQPLLAFLCSLLRRSPRLEIFYVLGNHEAYHMTLESALEKVNSWEAMLNKEFGPRFHVMNRTRIDISPTLTLLGCTLWSHVPPAHQQEVGAALKDVDAKHGIWNRSALDHNADHAVDLSWLNKSITIIENDEPEREQEVPA</sequence>